<dbReference type="AlphaFoldDB" id="A0A915Z7Z7"/>
<comment type="caution">
    <text evidence="5">The sequence shown here is derived from an EMBL/GenBank/DDBJ whole genome shotgun (WGS) entry which is preliminary data.</text>
</comment>
<dbReference type="GO" id="GO:0071269">
    <property type="term" value="P:L-homocysteine biosynthetic process"/>
    <property type="evidence" value="ECO:0007669"/>
    <property type="project" value="TreeGrafter"/>
</dbReference>
<dbReference type="GO" id="GO:0005737">
    <property type="term" value="C:cytoplasm"/>
    <property type="evidence" value="ECO:0007669"/>
    <property type="project" value="TreeGrafter"/>
</dbReference>
<keyword evidence="2" id="KW-0808">Transferase</keyword>
<dbReference type="InterPro" id="IPR006235">
    <property type="entry name" value="OAc-hSer/O-AcSer_sulfhydrylase"/>
</dbReference>
<evidence type="ECO:0000256" key="2">
    <source>
        <dbReference type="ARBA" id="ARBA00022679"/>
    </source>
</evidence>
<organism evidence="5 6">
    <name type="scientific">Rhizophagus irregularis</name>
    <dbReference type="NCBI Taxonomy" id="588596"/>
    <lineage>
        <taxon>Eukaryota</taxon>
        <taxon>Fungi</taxon>
        <taxon>Fungi incertae sedis</taxon>
        <taxon>Mucoromycota</taxon>
        <taxon>Glomeromycotina</taxon>
        <taxon>Glomeromycetes</taxon>
        <taxon>Glomerales</taxon>
        <taxon>Glomeraceae</taxon>
        <taxon>Rhizophagus</taxon>
    </lineage>
</organism>
<proteinExistence type="inferred from homology"/>
<reference evidence="5" key="1">
    <citation type="submission" date="2020-05" db="EMBL/GenBank/DDBJ databases">
        <authorList>
            <person name="Rincon C."/>
            <person name="Sanders R I."/>
            <person name="Robbins C."/>
            <person name="Chaturvedi A."/>
        </authorList>
    </citation>
    <scope>NUCLEOTIDE SEQUENCE</scope>
    <source>
        <strain evidence="5">CHB12</strain>
    </source>
</reference>
<evidence type="ECO:0000256" key="4">
    <source>
        <dbReference type="RuleBase" id="RU362118"/>
    </source>
</evidence>
<dbReference type="EMBL" id="CAGKOT010000019">
    <property type="protein sequence ID" value="CAB5364295.1"/>
    <property type="molecule type" value="Genomic_DNA"/>
</dbReference>
<comment type="similarity">
    <text evidence="4">Belongs to the trans-sulfuration enzymes family.</text>
</comment>
<evidence type="ECO:0000256" key="3">
    <source>
        <dbReference type="ARBA" id="ARBA00022898"/>
    </source>
</evidence>
<dbReference type="GO" id="GO:0004124">
    <property type="term" value="F:cysteine synthase activity"/>
    <property type="evidence" value="ECO:0007669"/>
    <property type="project" value="TreeGrafter"/>
</dbReference>
<dbReference type="GO" id="GO:0003961">
    <property type="term" value="F:O-acetylhomoserine aminocarboxypropyltransferase activity"/>
    <property type="evidence" value="ECO:0007669"/>
    <property type="project" value="TreeGrafter"/>
</dbReference>
<evidence type="ECO:0000256" key="1">
    <source>
        <dbReference type="ARBA" id="ARBA00001933"/>
    </source>
</evidence>
<comment type="cofactor">
    <cofactor evidence="1 4">
        <name>pyridoxal 5'-phosphate</name>
        <dbReference type="ChEBI" id="CHEBI:597326"/>
    </cofactor>
</comment>
<dbReference type="GO" id="GO:0006535">
    <property type="term" value="P:cysteine biosynthetic process from serine"/>
    <property type="evidence" value="ECO:0007669"/>
    <property type="project" value="TreeGrafter"/>
</dbReference>
<dbReference type="InterPro" id="IPR000277">
    <property type="entry name" value="Cys/Met-Metab_PyrdxlP-dep_enz"/>
</dbReference>
<accession>A0A915Z7Z7</accession>
<dbReference type="Proteomes" id="UP000684084">
    <property type="component" value="Unassembled WGS sequence"/>
</dbReference>
<dbReference type="PANTHER" id="PTHR43797">
    <property type="entry name" value="HOMOCYSTEINE/CYSTEINE SYNTHASE"/>
    <property type="match status" value="1"/>
</dbReference>
<evidence type="ECO:0000313" key="5">
    <source>
        <dbReference type="EMBL" id="CAB5364295.1"/>
    </source>
</evidence>
<dbReference type="PANTHER" id="PTHR43797:SF2">
    <property type="entry name" value="HOMOCYSTEINE_CYSTEINE SYNTHASE"/>
    <property type="match status" value="1"/>
</dbReference>
<name>A0A915Z7Z7_9GLOM</name>
<protein>
    <submittedName>
        <fullName evidence="5">Uncharacterized protein</fullName>
    </submittedName>
</protein>
<dbReference type="GO" id="GO:0019346">
    <property type="term" value="P:transsulfuration"/>
    <property type="evidence" value="ECO:0007669"/>
    <property type="project" value="InterPro"/>
</dbReference>
<dbReference type="GO" id="GO:0030170">
    <property type="term" value="F:pyridoxal phosphate binding"/>
    <property type="evidence" value="ECO:0007669"/>
    <property type="project" value="InterPro"/>
</dbReference>
<dbReference type="OrthoDB" id="10593404at2759"/>
<gene>
    <name evidence="5" type="ORF">CHRIB12_LOCUS9926</name>
</gene>
<sequence>MSRLHFENWDQCQICQIRSKSDDPEEFAKSIGDKAEAIYLESMGTPKFNIPDFEAICKIAYSVGTPVIVDNVLVLAKFTSTKWIPGHGTTIGGVAIDGVIMQTKNSRDTSCFNGTSTINGRRTGVNKEMIRVSVGYEHIDDIKEDFTIVFEKN</sequence>
<evidence type="ECO:0000313" key="6">
    <source>
        <dbReference type="Proteomes" id="UP000684084"/>
    </source>
</evidence>
<keyword evidence="3 4" id="KW-0663">Pyridoxal phosphate</keyword>
<dbReference type="Pfam" id="PF01053">
    <property type="entry name" value="Cys_Met_Meta_PP"/>
    <property type="match status" value="1"/>
</dbReference>